<evidence type="ECO:0000313" key="3">
    <source>
        <dbReference type="Proteomes" id="UP000501926"/>
    </source>
</evidence>
<organism evidence="2 3">
    <name type="scientific">Kuenenia stuttgartiensis</name>
    <dbReference type="NCBI Taxonomy" id="174633"/>
    <lineage>
        <taxon>Bacteria</taxon>
        <taxon>Pseudomonadati</taxon>
        <taxon>Planctomycetota</taxon>
        <taxon>Candidatus Brocadiia</taxon>
        <taxon>Candidatus Brocadiales</taxon>
        <taxon>Candidatus Brocadiaceae</taxon>
        <taxon>Candidatus Kuenenia</taxon>
    </lineage>
</organism>
<accession>A0A6G7GPV7</accession>
<keyword evidence="1" id="KW-0812">Transmembrane</keyword>
<keyword evidence="1" id="KW-1133">Transmembrane helix</keyword>
<sequence>MKYLPFIFPVAILSCLLVLSGCEMLEVQTAADGTQHTQLTDIIGNVSSVSNSVGLVFPAAAAVGGILSLVANGLLGYAARRKTVQANKLTAALESVVAGVNAFSSNYDELRDRLKDSAIKLGKPEYADDINVIFENGKSVKDIISGIANDRNIESFLKLFVKTAEATGKAG</sequence>
<evidence type="ECO:0000256" key="1">
    <source>
        <dbReference type="SAM" id="Phobius"/>
    </source>
</evidence>
<feature type="transmembrane region" description="Helical" evidence="1">
    <location>
        <begin position="55"/>
        <end position="79"/>
    </location>
</feature>
<name>A0A6G7GPV7_KUEST</name>
<dbReference type="RefSeq" id="WP_164994794.1">
    <property type="nucleotide sequence ID" value="NZ_CP049055.1"/>
</dbReference>
<keyword evidence="1" id="KW-0472">Membrane</keyword>
<dbReference type="EMBL" id="CP049055">
    <property type="protein sequence ID" value="QII11227.1"/>
    <property type="molecule type" value="Genomic_DNA"/>
</dbReference>
<reference evidence="2 3" key="1">
    <citation type="submission" date="2020-02" db="EMBL/GenBank/DDBJ databases">
        <title>Newly sequenced genome of strain CSTR1 showed variability in Candidatus Kuenenia stuttgartiensis genomes.</title>
        <authorList>
            <person name="Ding C."/>
            <person name="Adrian L."/>
        </authorList>
    </citation>
    <scope>NUCLEOTIDE SEQUENCE [LARGE SCALE GENOMIC DNA]</scope>
    <source>
        <strain evidence="2 3">CSTR1</strain>
    </source>
</reference>
<dbReference type="PROSITE" id="PS51257">
    <property type="entry name" value="PROKAR_LIPOPROTEIN"/>
    <property type="match status" value="1"/>
</dbReference>
<protein>
    <submittedName>
        <fullName evidence="2">Uncharacterized protein</fullName>
    </submittedName>
</protein>
<proteinExistence type="predicted"/>
<gene>
    <name evidence="2" type="ORF">KsCSTR_18480</name>
</gene>
<dbReference type="Proteomes" id="UP000501926">
    <property type="component" value="Chromosome"/>
</dbReference>
<dbReference type="AlphaFoldDB" id="A0A6G7GPV7"/>
<evidence type="ECO:0000313" key="2">
    <source>
        <dbReference type="EMBL" id="QII11227.1"/>
    </source>
</evidence>